<accession>A0A6J4S179</accession>
<feature type="domain" description="N-acetyltransferase" evidence="1">
    <location>
        <begin position="11"/>
        <end position="146"/>
    </location>
</feature>
<evidence type="ECO:0000259" key="1">
    <source>
        <dbReference type="PROSITE" id="PS51186"/>
    </source>
</evidence>
<dbReference type="PROSITE" id="PS51186">
    <property type="entry name" value="GNAT"/>
    <property type="match status" value="1"/>
</dbReference>
<dbReference type="CDD" id="cd04301">
    <property type="entry name" value="NAT_SF"/>
    <property type="match status" value="1"/>
</dbReference>
<dbReference type="InterPro" id="IPR016181">
    <property type="entry name" value="Acyl_CoA_acyltransferase"/>
</dbReference>
<dbReference type="InterPro" id="IPR000182">
    <property type="entry name" value="GNAT_dom"/>
</dbReference>
<name>A0A6J4S179_9ACTN</name>
<reference evidence="2" key="1">
    <citation type="submission" date="2020-02" db="EMBL/GenBank/DDBJ databases">
        <authorList>
            <person name="Meier V. D."/>
        </authorList>
    </citation>
    <scope>NUCLEOTIDE SEQUENCE</scope>
    <source>
        <strain evidence="2">AVDCRST_MAG38</strain>
    </source>
</reference>
<proteinExistence type="predicted"/>
<gene>
    <name evidence="2" type="ORF">AVDCRST_MAG38-2391</name>
</gene>
<protein>
    <recommendedName>
        <fullName evidence="1">N-acetyltransferase domain-containing protein</fullName>
    </recommendedName>
</protein>
<dbReference type="EMBL" id="CADCVJ010000202">
    <property type="protein sequence ID" value="CAA9486831.1"/>
    <property type="molecule type" value="Genomic_DNA"/>
</dbReference>
<sequence>MSARAGDDVQVAVDPSPTPADQQAVIDGLREFNVPFIGQPNEQPLAAFARDGAGRVVGGLLGHTKYRWCFVAKLWVAAEARGGGHGSRLLAAAEAEAWARGCLGVYLDTFEYQALPFYQRHGYELFGTLEGYPPGYRQFYVRKLRPADAAAGGR</sequence>
<dbReference type="Gene3D" id="3.40.630.30">
    <property type="match status" value="1"/>
</dbReference>
<organism evidence="2">
    <name type="scientific">uncultured Solirubrobacteraceae bacterium</name>
    <dbReference type="NCBI Taxonomy" id="1162706"/>
    <lineage>
        <taxon>Bacteria</taxon>
        <taxon>Bacillati</taxon>
        <taxon>Actinomycetota</taxon>
        <taxon>Thermoleophilia</taxon>
        <taxon>Solirubrobacterales</taxon>
        <taxon>Solirubrobacteraceae</taxon>
        <taxon>environmental samples</taxon>
    </lineage>
</organism>
<evidence type="ECO:0000313" key="2">
    <source>
        <dbReference type="EMBL" id="CAA9486831.1"/>
    </source>
</evidence>
<dbReference type="AlphaFoldDB" id="A0A6J4S179"/>
<dbReference type="GO" id="GO:0016747">
    <property type="term" value="F:acyltransferase activity, transferring groups other than amino-acyl groups"/>
    <property type="evidence" value="ECO:0007669"/>
    <property type="project" value="InterPro"/>
</dbReference>
<dbReference type="Pfam" id="PF00583">
    <property type="entry name" value="Acetyltransf_1"/>
    <property type="match status" value="1"/>
</dbReference>
<dbReference type="SUPFAM" id="SSF55729">
    <property type="entry name" value="Acyl-CoA N-acyltransferases (Nat)"/>
    <property type="match status" value="1"/>
</dbReference>